<proteinExistence type="predicted"/>
<gene>
    <name evidence="1" type="ORF">LCGC14_1788720</name>
</gene>
<reference evidence="1" key="1">
    <citation type="journal article" date="2015" name="Nature">
        <title>Complex archaea that bridge the gap between prokaryotes and eukaryotes.</title>
        <authorList>
            <person name="Spang A."/>
            <person name="Saw J.H."/>
            <person name="Jorgensen S.L."/>
            <person name="Zaremba-Niedzwiedzka K."/>
            <person name="Martijn J."/>
            <person name="Lind A.E."/>
            <person name="van Eijk R."/>
            <person name="Schleper C."/>
            <person name="Guy L."/>
            <person name="Ettema T.J."/>
        </authorList>
    </citation>
    <scope>NUCLEOTIDE SEQUENCE</scope>
</reference>
<accession>A0A0F9HFS6</accession>
<sequence>MGVFDRILNMLAMMFGSTDYSKIVPTSGTVTGKITTFEAREAGTIISTLTDKTGTDVLASCLGGEDMILGEWISNPKGFSVITVGGTGSIKVSGSTLVIT</sequence>
<dbReference type="AlphaFoldDB" id="A0A0F9HFS6"/>
<evidence type="ECO:0000313" key="1">
    <source>
        <dbReference type="EMBL" id="KKM02012.1"/>
    </source>
</evidence>
<organism evidence="1">
    <name type="scientific">marine sediment metagenome</name>
    <dbReference type="NCBI Taxonomy" id="412755"/>
    <lineage>
        <taxon>unclassified sequences</taxon>
        <taxon>metagenomes</taxon>
        <taxon>ecological metagenomes</taxon>
    </lineage>
</organism>
<dbReference type="EMBL" id="LAZR01017047">
    <property type="protein sequence ID" value="KKM02012.1"/>
    <property type="molecule type" value="Genomic_DNA"/>
</dbReference>
<comment type="caution">
    <text evidence="1">The sequence shown here is derived from an EMBL/GenBank/DDBJ whole genome shotgun (WGS) entry which is preliminary data.</text>
</comment>
<name>A0A0F9HFS6_9ZZZZ</name>
<protein>
    <submittedName>
        <fullName evidence="1">Uncharacterized protein</fullName>
    </submittedName>
</protein>